<dbReference type="EMBL" id="CACTIH010005464">
    <property type="protein sequence ID" value="CAA2994034.1"/>
    <property type="molecule type" value="Genomic_DNA"/>
</dbReference>
<dbReference type="AlphaFoldDB" id="A0A8S0SM41"/>
<keyword evidence="1" id="KW-0812">Transmembrane</keyword>
<organism evidence="2 3">
    <name type="scientific">Olea europaea subsp. europaea</name>
    <dbReference type="NCBI Taxonomy" id="158383"/>
    <lineage>
        <taxon>Eukaryota</taxon>
        <taxon>Viridiplantae</taxon>
        <taxon>Streptophyta</taxon>
        <taxon>Embryophyta</taxon>
        <taxon>Tracheophyta</taxon>
        <taxon>Spermatophyta</taxon>
        <taxon>Magnoliopsida</taxon>
        <taxon>eudicotyledons</taxon>
        <taxon>Gunneridae</taxon>
        <taxon>Pentapetalae</taxon>
        <taxon>asterids</taxon>
        <taxon>lamiids</taxon>
        <taxon>Lamiales</taxon>
        <taxon>Oleaceae</taxon>
        <taxon>Oleeae</taxon>
        <taxon>Olea</taxon>
    </lineage>
</organism>
<evidence type="ECO:0000313" key="3">
    <source>
        <dbReference type="Proteomes" id="UP000594638"/>
    </source>
</evidence>
<keyword evidence="1" id="KW-1133">Transmembrane helix</keyword>
<sequence>MKEMRRCRQRRQINFQFQQGWAFAALQQHRDAASDGFGPFSSFSLFDVGDPFLCCSPLMVVVWFVDRSTSSCAAILSIAVARGCRFFSIHEGDGGTLVLIQMLRRGCVVVMGVAAVVLASWWVYGRVSYGWWWPCCCVVSTKIDDKAAIFSFSICTLGGFRVSRSGGYGDLQRLFWRCW</sequence>
<evidence type="ECO:0000256" key="1">
    <source>
        <dbReference type="SAM" id="Phobius"/>
    </source>
</evidence>
<evidence type="ECO:0008006" key="4">
    <source>
        <dbReference type="Google" id="ProtNLM"/>
    </source>
</evidence>
<keyword evidence="1" id="KW-0472">Membrane</keyword>
<evidence type="ECO:0000313" key="2">
    <source>
        <dbReference type="EMBL" id="CAA2994034.1"/>
    </source>
</evidence>
<protein>
    <recommendedName>
        <fullName evidence="4">Transmembrane protein</fullName>
    </recommendedName>
</protein>
<dbReference type="Gramene" id="OE9A032704T1">
    <property type="protein sequence ID" value="OE9A032704C1"/>
    <property type="gene ID" value="OE9A032704"/>
</dbReference>
<proteinExistence type="predicted"/>
<feature type="transmembrane region" description="Helical" evidence="1">
    <location>
        <begin position="106"/>
        <end position="124"/>
    </location>
</feature>
<dbReference type="Proteomes" id="UP000594638">
    <property type="component" value="Unassembled WGS sequence"/>
</dbReference>
<name>A0A8S0SM41_OLEEU</name>
<comment type="caution">
    <text evidence="2">The sequence shown here is derived from an EMBL/GenBank/DDBJ whole genome shotgun (WGS) entry which is preliminary data.</text>
</comment>
<gene>
    <name evidence="2" type="ORF">OLEA9_A032704</name>
</gene>
<keyword evidence="3" id="KW-1185">Reference proteome</keyword>
<accession>A0A8S0SM41</accession>
<reference evidence="2 3" key="1">
    <citation type="submission" date="2019-12" db="EMBL/GenBank/DDBJ databases">
        <authorList>
            <person name="Alioto T."/>
            <person name="Alioto T."/>
            <person name="Gomez Garrido J."/>
        </authorList>
    </citation>
    <scope>NUCLEOTIDE SEQUENCE [LARGE SCALE GENOMIC DNA]</scope>
</reference>